<keyword evidence="10" id="KW-1185">Reference proteome</keyword>
<evidence type="ECO:0000256" key="1">
    <source>
        <dbReference type="ARBA" id="ARBA00004141"/>
    </source>
</evidence>
<evidence type="ECO:0000256" key="2">
    <source>
        <dbReference type="ARBA" id="ARBA00022692"/>
    </source>
</evidence>
<evidence type="ECO:0000313" key="9">
    <source>
        <dbReference type="EMBL" id="CAF9905470.1"/>
    </source>
</evidence>
<evidence type="ECO:0000313" key="10">
    <source>
        <dbReference type="Proteomes" id="UP000664203"/>
    </source>
</evidence>
<keyword evidence="3 7" id="KW-1133">Transmembrane helix</keyword>
<protein>
    <recommendedName>
        <fullName evidence="8">Rhodopsin domain-containing protein</fullName>
    </recommendedName>
</protein>
<comment type="subcellular location">
    <subcellularLocation>
        <location evidence="1">Membrane</location>
        <topology evidence="1">Multi-pass membrane protein</topology>
    </subcellularLocation>
</comment>
<dbReference type="PANTHER" id="PTHR33048:SF47">
    <property type="entry name" value="INTEGRAL MEMBRANE PROTEIN-RELATED"/>
    <property type="match status" value="1"/>
</dbReference>
<keyword evidence="4 7" id="KW-0472">Membrane</keyword>
<dbReference type="InterPro" id="IPR049326">
    <property type="entry name" value="Rhodopsin_dom_fungi"/>
</dbReference>
<evidence type="ECO:0000256" key="5">
    <source>
        <dbReference type="ARBA" id="ARBA00038359"/>
    </source>
</evidence>
<feature type="region of interest" description="Disordered" evidence="6">
    <location>
        <begin position="224"/>
        <end position="247"/>
    </location>
</feature>
<evidence type="ECO:0000256" key="4">
    <source>
        <dbReference type="ARBA" id="ARBA00023136"/>
    </source>
</evidence>
<name>A0A8H3I339_9LECA</name>
<evidence type="ECO:0000256" key="3">
    <source>
        <dbReference type="ARBA" id="ARBA00022989"/>
    </source>
</evidence>
<dbReference type="Pfam" id="PF20684">
    <property type="entry name" value="Fung_rhodopsin"/>
    <property type="match status" value="1"/>
</dbReference>
<comment type="similarity">
    <text evidence="5">Belongs to the SAT4 family.</text>
</comment>
<dbReference type="EMBL" id="CAJPDR010000011">
    <property type="protein sequence ID" value="CAF9905470.1"/>
    <property type="molecule type" value="Genomic_DNA"/>
</dbReference>
<feature type="domain" description="Rhodopsin" evidence="8">
    <location>
        <begin position="3"/>
        <end position="167"/>
    </location>
</feature>
<dbReference type="Proteomes" id="UP000664203">
    <property type="component" value="Unassembled WGS sequence"/>
</dbReference>
<keyword evidence="2 7" id="KW-0812">Transmembrane</keyword>
<comment type="caution">
    <text evidence="9">The sequence shown here is derived from an EMBL/GenBank/DDBJ whole genome shotgun (WGS) entry which is preliminary data.</text>
</comment>
<gene>
    <name evidence="9" type="ORF">ALECFALPRED_000631</name>
</gene>
<feature type="transmembrane region" description="Helical" evidence="7">
    <location>
        <begin position="142"/>
        <end position="162"/>
    </location>
</feature>
<dbReference type="AlphaFoldDB" id="A0A8H3I339"/>
<organism evidence="9 10">
    <name type="scientific">Alectoria fallacina</name>
    <dbReference type="NCBI Taxonomy" id="1903189"/>
    <lineage>
        <taxon>Eukaryota</taxon>
        <taxon>Fungi</taxon>
        <taxon>Dikarya</taxon>
        <taxon>Ascomycota</taxon>
        <taxon>Pezizomycotina</taxon>
        <taxon>Lecanoromycetes</taxon>
        <taxon>OSLEUM clade</taxon>
        <taxon>Lecanoromycetidae</taxon>
        <taxon>Lecanorales</taxon>
        <taxon>Lecanorineae</taxon>
        <taxon>Parmeliaceae</taxon>
        <taxon>Alectoria</taxon>
    </lineage>
</organism>
<accession>A0A8H3I339</accession>
<sequence>MGAIKISTLLLFARIFPGQKFQRMLWAVGLFISTYSSIMVIAMIFQCRPLNRVWDPTVKAECIEINKVWIVMGSLNVVTDFLLLCLPLPQIWKLQMRRETKLQLISIFSIGSFVTVVSTYRITQLRGLSLYSSDPTWNDVEANIWTIVEVSAAMLGACAITYRPLFNWFFRDLIFKTKSSSTRPEERKPNLGIAKMSVGHTRTGFGSNNRDDTKIKALNVPRPSVPLSIYNSRKPGRGDGYRQINRQ</sequence>
<feature type="transmembrane region" description="Helical" evidence="7">
    <location>
        <begin position="68"/>
        <end position="92"/>
    </location>
</feature>
<evidence type="ECO:0000259" key="8">
    <source>
        <dbReference type="Pfam" id="PF20684"/>
    </source>
</evidence>
<feature type="transmembrane region" description="Helical" evidence="7">
    <location>
        <begin position="24"/>
        <end position="45"/>
    </location>
</feature>
<dbReference type="OrthoDB" id="10017208at2759"/>
<reference evidence="9" key="1">
    <citation type="submission" date="2021-03" db="EMBL/GenBank/DDBJ databases">
        <authorList>
            <person name="Tagirdzhanova G."/>
        </authorList>
    </citation>
    <scope>NUCLEOTIDE SEQUENCE</scope>
</reference>
<dbReference type="PANTHER" id="PTHR33048">
    <property type="entry name" value="PTH11-LIKE INTEGRAL MEMBRANE PROTEIN (AFU_ORTHOLOGUE AFUA_5G11245)"/>
    <property type="match status" value="1"/>
</dbReference>
<evidence type="ECO:0000256" key="6">
    <source>
        <dbReference type="SAM" id="MobiDB-lite"/>
    </source>
</evidence>
<dbReference type="GO" id="GO:0016020">
    <property type="term" value="C:membrane"/>
    <property type="evidence" value="ECO:0007669"/>
    <property type="project" value="UniProtKB-SubCell"/>
</dbReference>
<proteinExistence type="inferred from homology"/>
<dbReference type="InterPro" id="IPR052337">
    <property type="entry name" value="SAT4-like"/>
</dbReference>
<feature type="transmembrane region" description="Helical" evidence="7">
    <location>
        <begin position="104"/>
        <end position="122"/>
    </location>
</feature>
<evidence type="ECO:0000256" key="7">
    <source>
        <dbReference type="SAM" id="Phobius"/>
    </source>
</evidence>